<accession>A0A443S3V3</accession>
<dbReference type="VEuPathDB" id="VectorBase:LDEU009812"/>
<keyword evidence="4" id="KW-1185">Reference proteome</keyword>
<sequence length="49" mass="6116">MEKLKKDQLNEQYIDLVEKQRLYYKAVKEFKEECRKNEQLIVELQKLNK</sequence>
<name>A0A443S3V3_9ACAR</name>
<dbReference type="PANTHER" id="PTHR16441:SF0">
    <property type="entry name" value="COILED-COIL DOMAIN-CONTAINING PROTEIN 93"/>
    <property type="match status" value="1"/>
</dbReference>
<evidence type="ECO:0000259" key="2">
    <source>
        <dbReference type="Pfam" id="PF09762"/>
    </source>
</evidence>
<dbReference type="AlphaFoldDB" id="A0A443S3V3"/>
<organism evidence="3 4">
    <name type="scientific">Leptotrombidium deliense</name>
    <dbReference type="NCBI Taxonomy" id="299467"/>
    <lineage>
        <taxon>Eukaryota</taxon>
        <taxon>Metazoa</taxon>
        <taxon>Ecdysozoa</taxon>
        <taxon>Arthropoda</taxon>
        <taxon>Chelicerata</taxon>
        <taxon>Arachnida</taxon>
        <taxon>Acari</taxon>
        <taxon>Acariformes</taxon>
        <taxon>Trombidiformes</taxon>
        <taxon>Prostigmata</taxon>
        <taxon>Anystina</taxon>
        <taxon>Parasitengona</taxon>
        <taxon>Trombiculoidea</taxon>
        <taxon>Trombiculidae</taxon>
        <taxon>Leptotrombidium</taxon>
    </lineage>
</organism>
<comment type="caution">
    <text evidence="3">The sequence shown here is derived from an EMBL/GenBank/DDBJ whole genome shotgun (WGS) entry which is preliminary data.</text>
</comment>
<gene>
    <name evidence="3" type="ORF">B4U80_11112</name>
</gene>
<evidence type="ECO:0000313" key="3">
    <source>
        <dbReference type="EMBL" id="RWS22226.1"/>
    </source>
</evidence>
<dbReference type="EMBL" id="NCKV01009424">
    <property type="protein sequence ID" value="RWS22226.1"/>
    <property type="molecule type" value="Genomic_DNA"/>
</dbReference>
<protein>
    <recommendedName>
        <fullName evidence="1">Coiled-coil domain-containing protein 93</fullName>
    </recommendedName>
</protein>
<evidence type="ECO:0000313" key="4">
    <source>
        <dbReference type="Proteomes" id="UP000288716"/>
    </source>
</evidence>
<dbReference type="Proteomes" id="UP000288716">
    <property type="component" value="Unassembled WGS sequence"/>
</dbReference>
<proteinExistence type="predicted"/>
<dbReference type="Pfam" id="PF09762">
    <property type="entry name" value="CCDC93_CC"/>
    <property type="match status" value="1"/>
</dbReference>
<evidence type="ECO:0000256" key="1">
    <source>
        <dbReference type="ARBA" id="ARBA00016765"/>
    </source>
</evidence>
<dbReference type="InterPro" id="IPR039116">
    <property type="entry name" value="CCDC93"/>
</dbReference>
<reference evidence="3 4" key="1">
    <citation type="journal article" date="2018" name="Gigascience">
        <title>Genomes of trombidid mites reveal novel predicted allergens and laterally-transferred genes associated with secondary metabolism.</title>
        <authorList>
            <person name="Dong X."/>
            <person name="Chaisiri K."/>
            <person name="Xia D."/>
            <person name="Armstrong S.D."/>
            <person name="Fang Y."/>
            <person name="Donnelly M.J."/>
            <person name="Kadowaki T."/>
            <person name="McGarry J.W."/>
            <person name="Darby A.C."/>
            <person name="Makepeace B.L."/>
        </authorList>
    </citation>
    <scope>NUCLEOTIDE SEQUENCE [LARGE SCALE GENOMIC DNA]</scope>
    <source>
        <strain evidence="3">UoL-UT</strain>
    </source>
</reference>
<dbReference type="PANTHER" id="PTHR16441">
    <property type="entry name" value="FIDIPIDINE"/>
    <property type="match status" value="1"/>
</dbReference>
<feature type="domain" description="CCDC93 coiled-coil" evidence="2">
    <location>
        <begin position="2"/>
        <end position="41"/>
    </location>
</feature>
<dbReference type="GO" id="GO:0006893">
    <property type="term" value="P:Golgi to plasma membrane transport"/>
    <property type="evidence" value="ECO:0007669"/>
    <property type="project" value="TreeGrafter"/>
</dbReference>
<dbReference type="OrthoDB" id="16092at2759"/>
<dbReference type="InterPro" id="IPR019159">
    <property type="entry name" value="CCDC93_CC"/>
</dbReference>
<dbReference type="STRING" id="299467.A0A443S3V3"/>